<protein>
    <submittedName>
        <fullName evidence="1">Retinoblastoma-related protein 1</fullName>
    </submittedName>
</protein>
<gene>
    <name evidence="1" type="ORF">LOK49_LG08G01453</name>
</gene>
<evidence type="ECO:0000313" key="2">
    <source>
        <dbReference type="Proteomes" id="UP001060215"/>
    </source>
</evidence>
<name>A0ACC0GWY3_9ERIC</name>
<evidence type="ECO:0000313" key="1">
    <source>
        <dbReference type="EMBL" id="KAI8004626.1"/>
    </source>
</evidence>
<sequence length="78" mass="9144">MFFNHHIDQIILYCFHVVPKISQLRLTFKEIIFNYRKQPQCKPQAFRSVFVDWSSARRHGLCTLRSEGIASNSLGFGI</sequence>
<keyword evidence="2" id="KW-1185">Reference proteome</keyword>
<accession>A0ACC0GWY3</accession>
<proteinExistence type="predicted"/>
<dbReference type="EMBL" id="CM045766">
    <property type="protein sequence ID" value="KAI8004626.1"/>
    <property type="molecule type" value="Genomic_DNA"/>
</dbReference>
<organism evidence="1 2">
    <name type="scientific">Camellia lanceoleosa</name>
    <dbReference type="NCBI Taxonomy" id="1840588"/>
    <lineage>
        <taxon>Eukaryota</taxon>
        <taxon>Viridiplantae</taxon>
        <taxon>Streptophyta</taxon>
        <taxon>Embryophyta</taxon>
        <taxon>Tracheophyta</taxon>
        <taxon>Spermatophyta</taxon>
        <taxon>Magnoliopsida</taxon>
        <taxon>eudicotyledons</taxon>
        <taxon>Gunneridae</taxon>
        <taxon>Pentapetalae</taxon>
        <taxon>asterids</taxon>
        <taxon>Ericales</taxon>
        <taxon>Theaceae</taxon>
        <taxon>Camellia</taxon>
    </lineage>
</organism>
<dbReference type="Proteomes" id="UP001060215">
    <property type="component" value="Chromosome 9"/>
</dbReference>
<reference evidence="1 2" key="1">
    <citation type="journal article" date="2022" name="Plant J.">
        <title>Chromosome-level genome of Camellia lanceoleosa provides a valuable resource for understanding genome evolution and self-incompatibility.</title>
        <authorList>
            <person name="Gong W."/>
            <person name="Xiao S."/>
            <person name="Wang L."/>
            <person name="Liao Z."/>
            <person name="Chang Y."/>
            <person name="Mo W."/>
            <person name="Hu G."/>
            <person name="Li W."/>
            <person name="Zhao G."/>
            <person name="Zhu H."/>
            <person name="Hu X."/>
            <person name="Ji K."/>
            <person name="Xiang X."/>
            <person name="Song Q."/>
            <person name="Yuan D."/>
            <person name="Jin S."/>
            <person name="Zhang L."/>
        </authorList>
    </citation>
    <scope>NUCLEOTIDE SEQUENCE [LARGE SCALE GENOMIC DNA]</scope>
    <source>
        <strain evidence="1">SQ_2022a</strain>
    </source>
</reference>
<comment type="caution">
    <text evidence="1">The sequence shown here is derived from an EMBL/GenBank/DDBJ whole genome shotgun (WGS) entry which is preliminary data.</text>
</comment>